<evidence type="ECO:0000256" key="1">
    <source>
        <dbReference type="SAM" id="MobiDB-lite"/>
    </source>
</evidence>
<dbReference type="KEGG" id="pter:C2L65_25150"/>
<dbReference type="AlphaFoldDB" id="A0A2I8ETH2"/>
<dbReference type="Proteomes" id="UP000243502">
    <property type="component" value="Chromosome 2"/>
</dbReference>
<evidence type="ECO:0000313" key="2">
    <source>
        <dbReference type="EMBL" id="AUT62866.1"/>
    </source>
</evidence>
<gene>
    <name evidence="2" type="ORF">C2L65_25150</name>
</gene>
<dbReference type="RefSeq" id="WP_042312406.1">
    <property type="nucleotide sequence ID" value="NZ_CP026112.1"/>
</dbReference>
<name>A0A2I8ETH2_9BURK</name>
<protein>
    <submittedName>
        <fullName evidence="2">Uncharacterized protein</fullName>
    </submittedName>
</protein>
<feature type="region of interest" description="Disordered" evidence="1">
    <location>
        <begin position="80"/>
        <end position="100"/>
    </location>
</feature>
<proteinExistence type="predicted"/>
<accession>A0A2I8ETH2</accession>
<dbReference type="EMBL" id="CP026112">
    <property type="protein sequence ID" value="AUT62866.1"/>
    <property type="molecule type" value="Genomic_DNA"/>
</dbReference>
<evidence type="ECO:0000313" key="3">
    <source>
        <dbReference type="Proteomes" id="UP000243502"/>
    </source>
</evidence>
<sequence>MAKGTVTLADVAARATHINIACSRCERRGRYRLSRLIASYGEHFPMTDLGSEIADCPQRYAAVTQRCDVFYPGLRKIMSDDDQEAAKPGASHASDDDDDL</sequence>
<dbReference type="OrthoDB" id="9111365at2"/>
<organism evidence="2 3">
    <name type="scientific">Paraburkholderia terrae</name>
    <dbReference type="NCBI Taxonomy" id="311230"/>
    <lineage>
        <taxon>Bacteria</taxon>
        <taxon>Pseudomonadati</taxon>
        <taxon>Pseudomonadota</taxon>
        <taxon>Betaproteobacteria</taxon>
        <taxon>Burkholderiales</taxon>
        <taxon>Burkholderiaceae</taxon>
        <taxon>Paraburkholderia</taxon>
    </lineage>
</organism>
<reference evidence="2 3" key="1">
    <citation type="submission" date="2018-01" db="EMBL/GenBank/DDBJ databases">
        <title>Species boundaries and ecological features among Paraburkholderia terrae DSMZ17804T, P. hospita DSMZ17164T and P. caribensis DSMZ13236T.</title>
        <authorList>
            <person name="Pratama A.A."/>
        </authorList>
    </citation>
    <scope>NUCLEOTIDE SEQUENCE [LARGE SCALE GENOMIC DNA]</scope>
    <source>
        <strain evidence="2 3">DSM 17804</strain>
    </source>
</reference>